<dbReference type="InterPro" id="IPR036116">
    <property type="entry name" value="FN3_sf"/>
</dbReference>
<dbReference type="PANTHER" id="PTHR23037">
    <property type="entry name" value="CYTOKINE RECEPTOR"/>
    <property type="match status" value="1"/>
</dbReference>
<dbReference type="InterPro" id="IPR048651">
    <property type="entry name" value="CRLF2-like_D1"/>
</dbReference>
<dbReference type="PROSITE" id="PS50853">
    <property type="entry name" value="FN3"/>
    <property type="match status" value="1"/>
</dbReference>
<dbReference type="PANTHER" id="PTHR23037:SF47">
    <property type="entry name" value="INTERLEUKIN 2 RECEPTOR SUBUNIT GAMMA"/>
    <property type="match status" value="1"/>
</dbReference>
<feature type="chain" id="PRO_5021199824" evidence="9">
    <location>
        <begin position="20"/>
        <end position="337"/>
    </location>
</feature>
<name>A0A4W5N8X5_9TELE</name>
<keyword evidence="5 8" id="KW-0472">Membrane</keyword>
<evidence type="ECO:0000259" key="10">
    <source>
        <dbReference type="PROSITE" id="PS50853"/>
    </source>
</evidence>
<keyword evidence="4 8" id="KW-1133">Transmembrane helix</keyword>
<dbReference type="Pfam" id="PF21604">
    <property type="entry name" value="CRLF2_D1"/>
    <property type="match status" value="1"/>
</dbReference>
<dbReference type="STRING" id="62062.ENSHHUP00000046393"/>
<dbReference type="CDD" id="cd00063">
    <property type="entry name" value="FN3"/>
    <property type="match status" value="1"/>
</dbReference>
<evidence type="ECO:0000256" key="4">
    <source>
        <dbReference type="ARBA" id="ARBA00022989"/>
    </source>
</evidence>
<keyword evidence="7" id="KW-0325">Glycoprotein</keyword>
<keyword evidence="2 8" id="KW-0812">Transmembrane</keyword>
<dbReference type="Proteomes" id="UP000314982">
    <property type="component" value="Unassembled WGS sequence"/>
</dbReference>
<feature type="domain" description="Fibronectin type-III" evidence="10">
    <location>
        <begin position="104"/>
        <end position="198"/>
    </location>
</feature>
<protein>
    <submittedName>
        <fullName evidence="11">Interleukin 2 receptor, gamma a</fullName>
    </submittedName>
</protein>
<dbReference type="AlphaFoldDB" id="A0A4W5N8X5"/>
<evidence type="ECO:0000256" key="5">
    <source>
        <dbReference type="ARBA" id="ARBA00023136"/>
    </source>
</evidence>
<feature type="signal peptide" evidence="9">
    <location>
        <begin position="1"/>
        <end position="19"/>
    </location>
</feature>
<dbReference type="GO" id="GO:0009897">
    <property type="term" value="C:external side of plasma membrane"/>
    <property type="evidence" value="ECO:0007669"/>
    <property type="project" value="TreeGrafter"/>
</dbReference>
<keyword evidence="3 9" id="KW-0732">Signal</keyword>
<dbReference type="FunFam" id="2.60.40.10:FF:000754">
    <property type="entry name" value="Cytokine receptor common subunit gamma"/>
    <property type="match status" value="1"/>
</dbReference>
<reference evidence="11" key="2">
    <citation type="submission" date="2025-08" db="UniProtKB">
        <authorList>
            <consortium name="Ensembl"/>
        </authorList>
    </citation>
    <scope>IDENTIFICATION</scope>
</reference>
<accession>A0A4W5N8X5</accession>
<dbReference type="GO" id="GO:0004896">
    <property type="term" value="F:cytokine receptor activity"/>
    <property type="evidence" value="ECO:0007669"/>
    <property type="project" value="TreeGrafter"/>
</dbReference>
<feature type="transmembrane region" description="Helical" evidence="8">
    <location>
        <begin position="211"/>
        <end position="233"/>
    </location>
</feature>
<evidence type="ECO:0000313" key="12">
    <source>
        <dbReference type="Proteomes" id="UP000314982"/>
    </source>
</evidence>
<evidence type="ECO:0000313" key="11">
    <source>
        <dbReference type="Ensembl" id="ENSHHUP00000046393.1"/>
    </source>
</evidence>
<dbReference type="SUPFAM" id="SSF49265">
    <property type="entry name" value="Fibronectin type III"/>
    <property type="match status" value="2"/>
</dbReference>
<organism evidence="11 12">
    <name type="scientific">Hucho hucho</name>
    <name type="common">huchen</name>
    <dbReference type="NCBI Taxonomy" id="62062"/>
    <lineage>
        <taxon>Eukaryota</taxon>
        <taxon>Metazoa</taxon>
        <taxon>Chordata</taxon>
        <taxon>Craniata</taxon>
        <taxon>Vertebrata</taxon>
        <taxon>Euteleostomi</taxon>
        <taxon>Actinopterygii</taxon>
        <taxon>Neopterygii</taxon>
        <taxon>Teleostei</taxon>
        <taxon>Protacanthopterygii</taxon>
        <taxon>Salmoniformes</taxon>
        <taxon>Salmonidae</taxon>
        <taxon>Salmoninae</taxon>
        <taxon>Hucho</taxon>
    </lineage>
</organism>
<evidence type="ECO:0000256" key="2">
    <source>
        <dbReference type="ARBA" id="ARBA00022692"/>
    </source>
</evidence>
<evidence type="ECO:0000256" key="8">
    <source>
        <dbReference type="SAM" id="Phobius"/>
    </source>
</evidence>
<dbReference type="Ensembl" id="ENSHHUT00000048102.1">
    <property type="protein sequence ID" value="ENSHHUP00000046393.1"/>
    <property type="gene ID" value="ENSHHUG00000028228.1"/>
</dbReference>
<evidence type="ECO:0000256" key="3">
    <source>
        <dbReference type="ARBA" id="ARBA00022729"/>
    </source>
</evidence>
<keyword evidence="6" id="KW-0675">Receptor</keyword>
<dbReference type="InterPro" id="IPR003961">
    <property type="entry name" value="FN3_dom"/>
</dbReference>
<reference evidence="12" key="1">
    <citation type="submission" date="2018-06" db="EMBL/GenBank/DDBJ databases">
        <title>Genome assembly of Danube salmon.</title>
        <authorList>
            <person name="Macqueen D.J."/>
            <person name="Gundappa M.K."/>
        </authorList>
    </citation>
    <scope>NUCLEOTIDE SEQUENCE [LARGE SCALE GENOMIC DNA]</scope>
</reference>
<keyword evidence="12" id="KW-1185">Reference proteome</keyword>
<sequence length="337" mass="38605">IKMVGSWLFLLISLQGYEAPSTPNVNCLFINLDYVNCTWSEQGSPEVNYTFFHKRFIKGNMEECTTYLQEKSFAVGCRLSYDKSDRFRTLTTKLVHQNNMKLYPPVNLSVEMNKDPELNLYWNNSRNTLCIESEVRYRINNNKWQTSTPSKEQKYAVPSPLKSSRYKFQVRARVNSICGESKFWSEWSQPIQWDSMKGNNITDTSGSSMSVWKTVLSLVGTMTLFIVACMLVYRERERLRFILIPIVPNPGKNLEDLLDKDTVEAWLHISKDVCFQPNFTEIACPVREYRLVPQTGSISESESNLSIPTDQSDCLSTCSSSASTFPATSENEQAGIE</sequence>
<proteinExistence type="predicted"/>
<dbReference type="Gene3D" id="2.60.40.10">
    <property type="entry name" value="Immunoglobulins"/>
    <property type="match status" value="2"/>
</dbReference>
<dbReference type="InterPro" id="IPR013783">
    <property type="entry name" value="Ig-like_fold"/>
</dbReference>
<evidence type="ECO:0000256" key="1">
    <source>
        <dbReference type="ARBA" id="ARBA00004479"/>
    </source>
</evidence>
<evidence type="ECO:0000256" key="7">
    <source>
        <dbReference type="ARBA" id="ARBA00023180"/>
    </source>
</evidence>
<evidence type="ECO:0000256" key="6">
    <source>
        <dbReference type="ARBA" id="ARBA00023170"/>
    </source>
</evidence>
<dbReference type="GeneTree" id="ENSGT00940000164309"/>
<comment type="subcellular location">
    <subcellularLocation>
        <location evidence="1">Membrane</location>
        <topology evidence="1">Single-pass type I membrane protein</topology>
    </subcellularLocation>
</comment>
<reference evidence="11" key="3">
    <citation type="submission" date="2025-09" db="UniProtKB">
        <authorList>
            <consortium name="Ensembl"/>
        </authorList>
    </citation>
    <scope>IDENTIFICATION</scope>
</reference>
<evidence type="ECO:0000256" key="9">
    <source>
        <dbReference type="SAM" id="SignalP"/>
    </source>
</evidence>